<accession>A0ABT1N800</accession>
<dbReference type="InterPro" id="IPR036010">
    <property type="entry name" value="2Fe-2S_ferredoxin-like_sf"/>
</dbReference>
<sequence length="101" mass="10981">MLKRLHETSLAREFVSITVEGEPLQVPVGETVLASVMAAGIGYNRTSPISGAPRAGYCQMGVCFECLMEIDGIPNQQACAIQVRDGMIINRQRSHKEMTNG</sequence>
<dbReference type="InterPro" id="IPR042204">
    <property type="entry name" value="2Fe-2S-bd_N"/>
</dbReference>
<protein>
    <submittedName>
        <fullName evidence="2">(2Fe-2S)-binding protein</fullName>
    </submittedName>
</protein>
<evidence type="ECO:0000256" key="1">
    <source>
        <dbReference type="ARBA" id="ARBA00023002"/>
    </source>
</evidence>
<reference evidence="2 3" key="1">
    <citation type="submission" date="2022-07" db="EMBL/GenBank/DDBJ databases">
        <title>Photobacterium pectinilyticum sp. nov., a marine bacterium isolated from surface seawater of Qingdao offshore.</title>
        <authorList>
            <person name="Wang X."/>
        </authorList>
    </citation>
    <scope>NUCLEOTIDE SEQUENCE [LARGE SCALE GENOMIC DNA]</scope>
    <source>
        <strain evidence="2 3">ZSDE20</strain>
    </source>
</reference>
<dbReference type="EMBL" id="JANEYT010000094">
    <property type="protein sequence ID" value="MCQ1060876.1"/>
    <property type="molecule type" value="Genomic_DNA"/>
</dbReference>
<gene>
    <name evidence="2" type="ORF">NHN17_22795</name>
</gene>
<proteinExistence type="predicted"/>
<keyword evidence="3" id="KW-1185">Reference proteome</keyword>
<dbReference type="Gene3D" id="3.10.20.440">
    <property type="entry name" value="2Fe-2S iron-sulphur cluster binding domain, sarcosine oxidase, alpha subunit, N-terminal domain"/>
    <property type="match status" value="1"/>
</dbReference>
<dbReference type="RefSeq" id="WP_255044972.1">
    <property type="nucleotide sequence ID" value="NZ_JANEYT010000094.1"/>
</dbReference>
<evidence type="ECO:0000313" key="3">
    <source>
        <dbReference type="Proteomes" id="UP001524460"/>
    </source>
</evidence>
<organism evidence="2 3">
    <name type="scientific">Photobacterium pectinilyticum</name>
    <dbReference type="NCBI Taxonomy" id="2906793"/>
    <lineage>
        <taxon>Bacteria</taxon>
        <taxon>Pseudomonadati</taxon>
        <taxon>Pseudomonadota</taxon>
        <taxon>Gammaproteobacteria</taxon>
        <taxon>Vibrionales</taxon>
        <taxon>Vibrionaceae</taxon>
        <taxon>Photobacterium</taxon>
    </lineage>
</organism>
<comment type="caution">
    <text evidence="2">The sequence shown here is derived from an EMBL/GenBank/DDBJ whole genome shotgun (WGS) entry which is preliminary data.</text>
</comment>
<evidence type="ECO:0000313" key="2">
    <source>
        <dbReference type="EMBL" id="MCQ1060876.1"/>
    </source>
</evidence>
<keyword evidence="1" id="KW-0560">Oxidoreductase</keyword>
<dbReference type="Pfam" id="PF13510">
    <property type="entry name" value="Fer2_4"/>
    <property type="match status" value="1"/>
</dbReference>
<dbReference type="SUPFAM" id="SSF54292">
    <property type="entry name" value="2Fe-2S ferredoxin-like"/>
    <property type="match status" value="1"/>
</dbReference>
<name>A0ABT1N800_9GAMM</name>
<dbReference type="Proteomes" id="UP001524460">
    <property type="component" value="Unassembled WGS sequence"/>
</dbReference>